<feature type="compositionally biased region" description="Low complexity" evidence="1">
    <location>
        <begin position="150"/>
        <end position="160"/>
    </location>
</feature>
<dbReference type="SMART" id="SM00736">
    <property type="entry name" value="CADG"/>
    <property type="match status" value="7"/>
</dbReference>
<dbReference type="SUPFAM" id="SSF49313">
    <property type="entry name" value="Cadherin-like"/>
    <property type="match status" value="7"/>
</dbReference>
<feature type="domain" description="Dystroglycan-type cadherin-like" evidence="2">
    <location>
        <begin position="2023"/>
        <end position="2115"/>
    </location>
</feature>
<dbReference type="InterPro" id="IPR010221">
    <property type="entry name" value="VCBS_dom"/>
</dbReference>
<feature type="domain" description="Dystroglycan-type cadherin-like" evidence="2">
    <location>
        <begin position="2204"/>
        <end position="2301"/>
    </location>
</feature>
<keyword evidence="4" id="KW-1185">Reference proteome</keyword>
<organism evidence="3 4">
    <name type="scientific">Mycolicibacterium rutilum</name>
    <name type="common">Mycobacterium rutilum</name>
    <dbReference type="NCBI Taxonomy" id="370526"/>
    <lineage>
        <taxon>Bacteria</taxon>
        <taxon>Bacillati</taxon>
        <taxon>Actinomycetota</taxon>
        <taxon>Actinomycetes</taxon>
        <taxon>Mycobacteriales</taxon>
        <taxon>Mycobacteriaceae</taxon>
        <taxon>Mycolicibacterium</taxon>
    </lineage>
</organism>
<feature type="domain" description="Dystroglycan-type cadherin-like" evidence="2">
    <location>
        <begin position="995"/>
        <end position="1097"/>
    </location>
</feature>
<gene>
    <name evidence="3" type="ORF">SAMN04489835_5651</name>
</gene>
<dbReference type="NCBIfam" id="NF012211">
    <property type="entry name" value="tand_rpt_95"/>
    <property type="match status" value="23"/>
</dbReference>
<dbReference type="EMBL" id="LT629971">
    <property type="protein sequence ID" value="SEH91609.1"/>
    <property type="molecule type" value="Genomic_DNA"/>
</dbReference>
<feature type="compositionally biased region" description="Low complexity" evidence="1">
    <location>
        <begin position="103"/>
        <end position="118"/>
    </location>
</feature>
<dbReference type="NCBIfam" id="TIGR01965">
    <property type="entry name" value="VCBS_repeat"/>
    <property type="match status" value="19"/>
</dbReference>
<feature type="domain" description="Dystroglycan-type cadherin-like" evidence="2">
    <location>
        <begin position="1832"/>
        <end position="1928"/>
    </location>
</feature>
<dbReference type="PANTHER" id="PTHR34720">
    <property type="entry name" value="MICROCYSTIN DEPENDENT PROTEIN"/>
    <property type="match status" value="1"/>
</dbReference>
<reference evidence="4" key="1">
    <citation type="submission" date="2016-10" db="EMBL/GenBank/DDBJ databases">
        <authorList>
            <person name="Varghese N."/>
            <person name="Submissions S."/>
        </authorList>
    </citation>
    <scope>NUCLEOTIDE SEQUENCE [LARGE SCALE GENOMIC DNA]</scope>
    <source>
        <strain evidence="4">DSM 45405</strain>
    </source>
</reference>
<name>A0A1H6M127_MYCRU</name>
<protein>
    <submittedName>
        <fullName evidence="3">VCBS repeat-containing protein</fullName>
    </submittedName>
</protein>
<proteinExistence type="predicted"/>
<dbReference type="STRING" id="370526.SAMN04489835_5651"/>
<dbReference type="GO" id="GO:0016020">
    <property type="term" value="C:membrane"/>
    <property type="evidence" value="ECO:0007669"/>
    <property type="project" value="InterPro"/>
</dbReference>
<feature type="domain" description="Dystroglycan-type cadherin-like" evidence="2">
    <location>
        <begin position="809"/>
        <end position="911"/>
    </location>
</feature>
<dbReference type="PANTHER" id="PTHR34720:SF9">
    <property type="entry name" value="BLR4714 PROTEIN"/>
    <property type="match status" value="1"/>
</dbReference>
<feature type="compositionally biased region" description="Polar residues" evidence="1">
    <location>
        <begin position="135"/>
        <end position="149"/>
    </location>
</feature>
<feature type="region of interest" description="Disordered" evidence="1">
    <location>
        <begin position="68"/>
        <end position="234"/>
    </location>
</feature>
<dbReference type="InterPro" id="IPR015919">
    <property type="entry name" value="Cadherin-like_sf"/>
</dbReference>
<dbReference type="Proteomes" id="UP000182915">
    <property type="component" value="Chromosome I"/>
</dbReference>
<dbReference type="Gene3D" id="2.60.40.3440">
    <property type="match status" value="11"/>
</dbReference>
<accession>A0A1H6M127</accession>
<feature type="compositionally biased region" description="Polar residues" evidence="1">
    <location>
        <begin position="72"/>
        <end position="83"/>
    </location>
</feature>
<feature type="domain" description="Dystroglycan-type cadherin-like" evidence="2">
    <location>
        <begin position="623"/>
        <end position="725"/>
    </location>
</feature>
<feature type="domain" description="Dystroglycan-type cadherin-like" evidence="2">
    <location>
        <begin position="1931"/>
        <end position="2022"/>
    </location>
</feature>
<dbReference type="Pfam" id="PF17803">
    <property type="entry name" value="Cadherin_4"/>
    <property type="match status" value="2"/>
</dbReference>
<evidence type="ECO:0000256" key="1">
    <source>
        <dbReference type="SAM" id="MobiDB-lite"/>
    </source>
</evidence>
<evidence type="ECO:0000313" key="3">
    <source>
        <dbReference type="EMBL" id="SEH91609.1"/>
    </source>
</evidence>
<feature type="compositionally biased region" description="Low complexity" evidence="1">
    <location>
        <begin position="84"/>
        <end position="94"/>
    </location>
</feature>
<dbReference type="Gene3D" id="2.60.40.2810">
    <property type="match status" value="13"/>
</dbReference>
<dbReference type="InterPro" id="IPR040853">
    <property type="entry name" value="RapA2_cadherin-like"/>
</dbReference>
<dbReference type="Pfam" id="PF17963">
    <property type="entry name" value="Big_9"/>
    <property type="match status" value="22"/>
</dbReference>
<evidence type="ECO:0000259" key="2">
    <source>
        <dbReference type="SMART" id="SM00736"/>
    </source>
</evidence>
<evidence type="ECO:0000313" key="4">
    <source>
        <dbReference type="Proteomes" id="UP000182915"/>
    </source>
</evidence>
<dbReference type="InterPro" id="IPR006644">
    <property type="entry name" value="Cadg"/>
</dbReference>
<dbReference type="GO" id="GO:0005509">
    <property type="term" value="F:calcium ion binding"/>
    <property type="evidence" value="ECO:0007669"/>
    <property type="project" value="InterPro"/>
</dbReference>
<sequence>MARHRKSKTLPQATYPAFTLGADGRVPGVFEPATATNYSRYVGRVGALAVALGIGAVVSTGHGLGVAHAETDTTSDNATSPDNASTTAESTDPTDPTDPPAPASSQPSGSTTTTSGADEPTDNDTGGMQVGSSGGLNNSTNDAGQATDQTDTAETSSPTTEPEPETTPPTDPVAGAGVPETPPTPPAPSATDPTNPTEAADTVAPPPRRADNESPSTESDSPADELASTITTVDTTSITVESAADLDNPLVDSSAHRHATSSAAPTRVVNPLQAVLAAPKAIVDLAHNFVASLLAPIFSHGPSAPAQPPLLWAILDFVRREVQRTFFNRTPIVVPQEITLVLPPGEESGPITFHVHDFDGDGLKYYVPTQGVPGGPSHGSVTVDQATGTFTYTPDEGFTGVDEFRLTASDGHTRPHLHGLLGFLRPNWGHTDSALIRINVVAAAQPPTAANDSYITDQGGPITGNVLANDVDPNGGNLVTTVVRGPQHGRLMLATDGSFSYEPDPDYHGADEFVYTAFNGEHSSTALVTITINPVNRAPVGVDDAYTTAEDTAVSGNVLTNDSDPDGDSFSAVLDTPASHGDVQLNADGSFTYTPHANYSGRDEFSYVASDGNATGAPTVVTITVTAVQDAPVATPDAYTINEDSKLTGNVLFNDTDADGDALSATLGSGPANGTLHLNADGSFSYTPNPDFSGSDSFSYTVSDGNGNSATGTVSITVTPVNDAPVAANHTFETAEDGTLNGDVLPGATDADGNSLSAAVFSEPTHGTLQLNADGTFTYTPAANFYGTDSFSYTLSDGQASSAPALVVISVTPVNDAPVAHDDAYSIVEDSILTGNVLSNDVDIDRDSLTASLVSGPASGTLVLNPDGTFTYTPVPNYSGTVSFTYEASDGSTTRSTGVVTITVTAVNDAPVAGEDFFTTPEDTAYTGNVLNNDSDAEGDKLTVSLVDQPAHGTVTLAEDGTFTYTPAPNFSGLDHFTYTTFDGTTTTAPTIVLISVTPVNDPPTANPDSYTINEDSVLAGNVLSNDADPDKNNLTAHLVDGPDNGTLTLNSDGTFTYTPNTGYNGTDSFTYTASDGSLSSGEATVTITIRPVNHAPVAVNDAFTTDEDTAATGNVLLNDTDSDGDPRTAQLVSGPANGILTLNADGTFTYTPNANFHGTDSFTYKASDTFATSNTATVTITVNPVNDLPVAGGDSYTIGEDTVLTGNVRTNDTDADGDPLTVELLSNPASGTLTLSEDGSFTYTPTRDFHGIDSFTYTVSDGKGGTAVGTVSITINPANDAPVADNGTVTVDEDSSYTGALPVSDVDSDDVTTSVVVGPAHGELVLHDDGTYTYTPDADFNGTDSFTYRATDGDGAISTVATISITVDPVNDAPVAGDGAFATDEDTPHSGSVPASDIDAGDTVTTIVVDEPLHGTVELNTDGTYTYTPDENWHGTDSFTYRATDSGGASTVGMITITVNSVNDAPVTTDTSVTIDEDHDGYSGTIPVSDVDAGDTYTVVVDRDVANGTLVLNTDGTYTYTPTENFNGDDSFTYTVTDSHGDTTSGTVSITVNAVNDAPVTTDTSVTIDEDHDGYSGTIPVSDVDAGDTYTVVVDRDVANGTLVLNTDGTYTYTPTENFNGDDSFTYTVTDSHGDTTSGTVSITVNAVNDAPVADDHTFTIDEDMHLEGSVPVTDVDDDPTVTLVSGPAHGTLTLNPDGTFTYTPNANYNGTDSFTYTASDDSVTTEVATITIEINPVDDAPIAMNDGFTTDEDSTLDGNVALNDKEFDGQTVTTTLITGPANGTLTLNPDGSFTYTPNANFSGTDSFTYRTSDGTLTSNTALVTIAVIAVNDAPVANDDAFTTNEDTQLSGNVLVNDTDPDRNSLGAVLVSGPSHGTLTLNADGTFTYTPNANYSGTDSFTYTAGDGSLSDEAVVTISVTAVNDTPVAVNDNYTVDEDTPLTGNVIGNDVDADNDTLTAVVVSGPAHGTLNLNPDGTFTYTPTANYSGTDSFTYTVTDPSTATSNIATVSITVNAVNDPPVANNDSYTTNENTPLTGNVVNNDTDADGNTVTAVLAGGPSHGTVTLNADGSFTYTPTANYSGTDSFTYTASDGQGGTATGTVNITINAVNNAPVASNDSFTTNEDTPATGNVLTNDTDADGDSLEAVLVSGPDHGTLTLNADGSFTYTPNANYHGTDKFYYRADDGTATSATKVVTITIEPVNDPPVANNDSFTVNEDTTYNGNVLSNDTDVDGDSVTVTVGSGPSHGNLTLNANGTFTYTPSADYNGPDSFTYTASDDKGGTATGTVTITVTPVNDAPVANNDTFSGDEDTQVTGNVLTNDTDPDGKATIQSASVVTGPANGTLTFNPQTGAFTYTPNANYHGTDSFTYTISDGAVTSDTATVTITINAVNDAPVANNDTVSTKEDTAVNGNVLTNDTDVDGNPLTAHLVNGPSNGVVTLNPNGTFTYTPAANHNGPDSFTYNVTDGQGGTSNTATVTIAVTAVNDPVQAVNDVITGAEDGGAITGNVLTNDNAANVDVGETLTVVPATGTTANGGTWTVNASGQYSYTPKADFNGTDTFNYTVSDGTSTSTGTVTINVTPVNDRPVVSSPTLTYRASGLLGGGHASGNLLSNIHDVDSDDVVRIRITSQPVAVQNGVVNLNLLSSFTVDENTGVFETRTLLTLAGFKVEFKYVAYDQHGAESDEVTVTVNVPSSLVLL</sequence>